<comment type="similarity">
    <text evidence="2">Belongs to the amidase family.</text>
</comment>
<evidence type="ECO:0000259" key="5">
    <source>
        <dbReference type="Pfam" id="PF01425"/>
    </source>
</evidence>
<evidence type="ECO:0000256" key="2">
    <source>
        <dbReference type="ARBA" id="ARBA00009199"/>
    </source>
</evidence>
<accession>A0ABR4P2N8</accession>
<name>A0ABR4P2N8_9HELO</name>
<keyword evidence="7" id="KW-1185">Reference proteome</keyword>
<dbReference type="PROSITE" id="PS51257">
    <property type="entry name" value="PROKAR_LIPOPROTEIN"/>
    <property type="match status" value="1"/>
</dbReference>
<dbReference type="PANTHER" id="PTHR46072:SF4">
    <property type="entry name" value="AMIDASE C550.07-RELATED"/>
    <property type="match status" value="1"/>
</dbReference>
<comment type="caution">
    <text evidence="6">The sequence shown here is derived from an EMBL/GenBank/DDBJ whole genome shotgun (WGS) entry which is preliminary data.</text>
</comment>
<feature type="domain" description="Amidase" evidence="5">
    <location>
        <begin position="2"/>
        <end position="413"/>
    </location>
</feature>
<dbReference type="PROSITE" id="PS00571">
    <property type="entry name" value="AMIDASES"/>
    <property type="match status" value="1"/>
</dbReference>
<dbReference type="Pfam" id="PF01425">
    <property type="entry name" value="Amidase"/>
    <property type="match status" value="1"/>
</dbReference>
<dbReference type="EMBL" id="JBFCZG010000010">
    <property type="protein sequence ID" value="KAL3417551.1"/>
    <property type="molecule type" value="Genomic_DNA"/>
</dbReference>
<dbReference type="InterPro" id="IPR023631">
    <property type="entry name" value="Amidase_dom"/>
</dbReference>
<reference evidence="6 7" key="1">
    <citation type="submission" date="2024-06" db="EMBL/GenBank/DDBJ databases">
        <title>Complete genome of Phlyctema vagabunda strain 19-DSS-EL-015.</title>
        <authorList>
            <person name="Fiorenzani C."/>
        </authorList>
    </citation>
    <scope>NUCLEOTIDE SEQUENCE [LARGE SCALE GENOMIC DNA]</scope>
    <source>
        <strain evidence="6 7">19-DSS-EL-015</strain>
    </source>
</reference>
<dbReference type="InterPro" id="IPR020556">
    <property type="entry name" value="Amidase_CS"/>
</dbReference>
<evidence type="ECO:0000256" key="4">
    <source>
        <dbReference type="ARBA" id="ARBA00022801"/>
    </source>
</evidence>
<proteinExistence type="inferred from homology"/>
<gene>
    <name evidence="6" type="ORF">PVAG01_10561</name>
</gene>
<keyword evidence="4" id="KW-0378">Hydrolase</keyword>
<comment type="catalytic activity">
    <reaction evidence="1">
        <text>a monocarboxylic acid amide + H2O = a monocarboxylate + NH4(+)</text>
        <dbReference type="Rhea" id="RHEA:12020"/>
        <dbReference type="ChEBI" id="CHEBI:15377"/>
        <dbReference type="ChEBI" id="CHEBI:28938"/>
        <dbReference type="ChEBI" id="CHEBI:35757"/>
        <dbReference type="ChEBI" id="CHEBI:83628"/>
        <dbReference type="EC" id="3.5.1.4"/>
    </reaction>
</comment>
<dbReference type="EC" id="3.5.1.4" evidence="3"/>
<evidence type="ECO:0000313" key="6">
    <source>
        <dbReference type="EMBL" id="KAL3417551.1"/>
    </source>
</evidence>
<dbReference type="Gene3D" id="3.90.1300.10">
    <property type="entry name" value="Amidase signature (AS) domain"/>
    <property type="match status" value="1"/>
</dbReference>
<dbReference type="PANTHER" id="PTHR46072">
    <property type="entry name" value="AMIDASE-RELATED-RELATED"/>
    <property type="match status" value="1"/>
</dbReference>
<dbReference type="Proteomes" id="UP001629113">
    <property type="component" value="Unassembled WGS sequence"/>
</dbReference>
<evidence type="ECO:0000256" key="1">
    <source>
        <dbReference type="ARBA" id="ARBA00001311"/>
    </source>
</evidence>
<protein>
    <recommendedName>
        <fullName evidence="3">amidase</fullName>
        <ecNumber evidence="3">3.5.1.4</ecNumber>
    </recommendedName>
</protein>
<dbReference type="SUPFAM" id="SSF75304">
    <property type="entry name" value="Amidase signature (AS) enzymes"/>
    <property type="match status" value="1"/>
</dbReference>
<evidence type="ECO:0000313" key="7">
    <source>
        <dbReference type="Proteomes" id="UP001629113"/>
    </source>
</evidence>
<organism evidence="6 7">
    <name type="scientific">Phlyctema vagabunda</name>
    <dbReference type="NCBI Taxonomy" id="108571"/>
    <lineage>
        <taxon>Eukaryota</taxon>
        <taxon>Fungi</taxon>
        <taxon>Dikarya</taxon>
        <taxon>Ascomycota</taxon>
        <taxon>Pezizomycotina</taxon>
        <taxon>Leotiomycetes</taxon>
        <taxon>Helotiales</taxon>
        <taxon>Dermateaceae</taxon>
        <taxon>Phlyctema</taxon>
    </lineage>
</organism>
<dbReference type="InterPro" id="IPR036928">
    <property type="entry name" value="AS_sf"/>
</dbReference>
<sequence>MKGLDINAGFISWVGKIAEEDAHILQILWSAGCVFYVRTTQPQTLMHLETSSNIYGVTTNPYNTTLTCGGSSGGEGALLGFRGSCLGIGTDIGGSIRSPAANNGLYGFKPTTLRLPVAGWSATMFGSEGIIPTIGPLSTSLEGCKLFMKTLIAAKPWLTEPCLLPFPWKDELEPFYPQGKRKLKVGVLWDDGVVKPHPPITRALERVVKHLRTRGNVEVVEWKPYKHDEAWEIIANLYFSDGGAQEMAAMASSHEPWRPLTTHILSPTHNTHVQAHSVPSLWTAIVRRDAYRTAYATYWHEKYGDVDVVLCPAGPSAAPKLDTARYWGYTSQWNLLDYPALVFPVDRVGASERANGMGQQAGAYQPRNEKDAYNWRQWEESHDGTTMQGTGGYENAPVSLQIVGRRYEDEKVLQACELIHQETGCPFVEFADFAARRTESDRIVSCL</sequence>
<evidence type="ECO:0000256" key="3">
    <source>
        <dbReference type="ARBA" id="ARBA00012922"/>
    </source>
</evidence>